<dbReference type="AlphaFoldDB" id="L8HJS1"/>
<dbReference type="GeneID" id="14926514"/>
<dbReference type="EMBL" id="KB007805">
    <property type="protein sequence ID" value="ELR25457.1"/>
    <property type="molecule type" value="Genomic_DNA"/>
</dbReference>
<dbReference type="STRING" id="1257118.L8HJS1"/>
<feature type="transmembrane region" description="Helical" evidence="2">
    <location>
        <begin position="260"/>
        <end position="280"/>
    </location>
</feature>
<feature type="transmembrane region" description="Helical" evidence="2">
    <location>
        <begin position="417"/>
        <end position="438"/>
    </location>
</feature>
<dbReference type="KEGG" id="acan:ACA1_295420"/>
<dbReference type="OMA" id="SKQCSIN"/>
<evidence type="ECO:0000256" key="2">
    <source>
        <dbReference type="SAM" id="Phobius"/>
    </source>
</evidence>
<keyword evidence="4" id="KW-1185">Reference proteome</keyword>
<feature type="transmembrane region" description="Helical" evidence="2">
    <location>
        <begin position="207"/>
        <end position="223"/>
    </location>
</feature>
<sequence length="446" mass="50439">MEHQQARWESDGDAMVVPYYGVQHADDIEEPPPPSAPLLTNSSSSSTDASCPSAPKKPRLQSLDVFRGVTMLGMILVDNQGNFDHVVRPLDESIVRHPAPPRPPTNARSWVDPADHCAQWDGFAVALAMNGFWDKIPDRRGKIKAWARVLQRIGTLFVVGLLLNAFGSNPWDKWPHWHFRIMGCRIALCYGTVTVLFLATSTIVQRVVMLCFTAIYVGLMYGLDVPKCGRGNLTPGCNAGGFIDRSIFGDWMIRPNDPEGLLSTLTATLTCYLGLEFGRILHKYRANQLELVCRWVMLALGLIGLALFLWLWMPINKKMWSVPFALMMGGIGGLVIFICYYLVDMVLASWQEDSAWKKACNAAIQPLIWMGMNPLAIFVLMIFLEILLLDTIHWNGDNLWNRIYWDVFQSWIVQKELASLVVSFVHVGLWVLFAWGMYTKKWFIKA</sequence>
<feature type="transmembrane region" description="Helical" evidence="2">
    <location>
        <begin position="367"/>
        <end position="389"/>
    </location>
</feature>
<proteinExistence type="predicted"/>
<gene>
    <name evidence="3" type="ORF">ACA1_295420</name>
</gene>
<evidence type="ECO:0000256" key="1">
    <source>
        <dbReference type="SAM" id="MobiDB-lite"/>
    </source>
</evidence>
<dbReference type="RefSeq" id="XP_004368212.1">
    <property type="nucleotide sequence ID" value="XM_004368155.1"/>
</dbReference>
<keyword evidence="2" id="KW-1133">Transmembrane helix</keyword>
<reference evidence="3 4" key="1">
    <citation type="journal article" date="2013" name="Genome Biol.">
        <title>Genome of Acanthamoeba castellanii highlights extensive lateral gene transfer and early evolution of tyrosine kinase signaling.</title>
        <authorList>
            <person name="Clarke M."/>
            <person name="Lohan A.J."/>
            <person name="Liu B."/>
            <person name="Lagkouvardos I."/>
            <person name="Roy S."/>
            <person name="Zafar N."/>
            <person name="Bertelli C."/>
            <person name="Schilde C."/>
            <person name="Kianianmomeni A."/>
            <person name="Burglin T.R."/>
            <person name="Frech C."/>
            <person name="Turcotte B."/>
            <person name="Kopec K.O."/>
            <person name="Synnott J.M."/>
            <person name="Choo C."/>
            <person name="Paponov I."/>
            <person name="Finkler A."/>
            <person name="Soon Heng Tan C."/>
            <person name="Hutchins A.P."/>
            <person name="Weinmeier T."/>
            <person name="Rattei T."/>
            <person name="Chu J.S."/>
            <person name="Gimenez G."/>
            <person name="Irimia M."/>
            <person name="Rigden D.J."/>
            <person name="Fitzpatrick D.A."/>
            <person name="Lorenzo-Morales J."/>
            <person name="Bateman A."/>
            <person name="Chiu C.H."/>
            <person name="Tang P."/>
            <person name="Hegemann P."/>
            <person name="Fromm H."/>
            <person name="Raoult D."/>
            <person name="Greub G."/>
            <person name="Miranda-Saavedra D."/>
            <person name="Chen N."/>
            <person name="Nash P."/>
            <person name="Ginger M.L."/>
            <person name="Horn M."/>
            <person name="Schaap P."/>
            <person name="Caler L."/>
            <person name="Loftus B."/>
        </authorList>
    </citation>
    <scope>NUCLEOTIDE SEQUENCE [LARGE SCALE GENOMIC DNA]</scope>
    <source>
        <strain evidence="3 4">Neff</strain>
    </source>
</reference>
<dbReference type="VEuPathDB" id="AmoebaDB:ACA1_295420"/>
<keyword evidence="2" id="KW-0472">Membrane</keyword>
<dbReference type="GO" id="GO:0016740">
    <property type="term" value="F:transferase activity"/>
    <property type="evidence" value="ECO:0007669"/>
    <property type="project" value="UniProtKB-KW"/>
</dbReference>
<protein>
    <submittedName>
        <fullName evidence="3">Heparan-alpha-glucosaminide N-acetyltransferase</fullName>
    </submittedName>
</protein>
<organism evidence="3 4">
    <name type="scientific">Acanthamoeba castellanii (strain ATCC 30010 / Neff)</name>
    <dbReference type="NCBI Taxonomy" id="1257118"/>
    <lineage>
        <taxon>Eukaryota</taxon>
        <taxon>Amoebozoa</taxon>
        <taxon>Discosea</taxon>
        <taxon>Longamoebia</taxon>
        <taxon>Centramoebida</taxon>
        <taxon>Acanthamoebidae</taxon>
        <taxon>Acanthamoeba</taxon>
    </lineage>
</organism>
<keyword evidence="2" id="KW-0812">Transmembrane</keyword>
<keyword evidence="3" id="KW-0808">Transferase</keyword>
<accession>L8HJS1</accession>
<feature type="region of interest" description="Disordered" evidence="1">
    <location>
        <begin position="22"/>
        <end position="57"/>
    </location>
</feature>
<evidence type="ECO:0000313" key="3">
    <source>
        <dbReference type="EMBL" id="ELR25457.1"/>
    </source>
</evidence>
<name>L8HJS1_ACACF</name>
<dbReference type="PANTHER" id="PTHR31061:SF36">
    <property type="entry name" value="HEPARAN-ALPHA-GLUCOSAMINIDE N-ACETYLTRANSFERASE CATALYTIC DOMAIN-CONTAINING PROTEIN"/>
    <property type="match status" value="1"/>
</dbReference>
<dbReference type="Proteomes" id="UP000011083">
    <property type="component" value="Unassembled WGS sequence"/>
</dbReference>
<feature type="transmembrane region" description="Helical" evidence="2">
    <location>
        <begin position="149"/>
        <end position="167"/>
    </location>
</feature>
<dbReference type="PANTHER" id="PTHR31061">
    <property type="entry name" value="LD22376P"/>
    <property type="match status" value="1"/>
</dbReference>
<feature type="compositionally biased region" description="Low complexity" evidence="1">
    <location>
        <begin position="37"/>
        <end position="54"/>
    </location>
</feature>
<feature type="transmembrane region" description="Helical" evidence="2">
    <location>
        <begin position="179"/>
        <end position="200"/>
    </location>
</feature>
<evidence type="ECO:0000313" key="4">
    <source>
        <dbReference type="Proteomes" id="UP000011083"/>
    </source>
</evidence>
<dbReference type="OrthoDB" id="2149840at2759"/>
<feature type="transmembrane region" description="Helical" evidence="2">
    <location>
        <begin position="324"/>
        <end position="347"/>
    </location>
</feature>
<feature type="transmembrane region" description="Helical" evidence="2">
    <location>
        <begin position="292"/>
        <end position="312"/>
    </location>
</feature>